<accession>A0ABY2UHT5</accession>
<dbReference type="Pfam" id="PF13088">
    <property type="entry name" value="BNR_2"/>
    <property type="match status" value="1"/>
</dbReference>
<reference evidence="4 5" key="1">
    <citation type="submission" date="2019-05" db="EMBL/GenBank/DDBJ databases">
        <title>Microbulbifer harenosus sp. nov., an alginate-degrading bacterium isolated from coastal sand.</title>
        <authorList>
            <person name="Huang H."/>
            <person name="Mo K."/>
            <person name="Bao S."/>
        </authorList>
    </citation>
    <scope>NUCLEOTIDE SEQUENCE [LARGE SCALE GENOMIC DNA]</scope>
    <source>
        <strain evidence="4 5">HB161719</strain>
    </source>
</reference>
<proteinExistence type="predicted"/>
<dbReference type="PANTHER" id="PTHR43752:SF2">
    <property type="entry name" value="BNR_ASP-BOX REPEAT FAMILY PROTEIN"/>
    <property type="match status" value="1"/>
</dbReference>
<sequence>MTAAAGAPVQIKKWLSTLLLPTLLSAPISVAAQPFTVTTDLFDSAKPDTLGLSTPEGVEHVTVYTGEAGKSQYNHGTVLYAFAGKLYLQWQSSKRDEDAADTSVLYASSRDGLHWSEPAVLEKARSDALVTTGGWWSTGDTLYAFLNVWPNDLQPRGGHVEVLASSDGEHWKNVGRPIFADGHPLDGIIEQDFHRSQRGRIVTALHRQPGLRATPVYTDDASALSGWKVGAFTNHSIEKAVSRELEPSSFRREDGALVMVFRDQQGSFRVLASLSWDNGETWSSAQPTNLPDSRAKQSAGNLPDGTAYLVNNPSGSKNREPLAITLSGDGEMFDQAFLLRAGGAQLADPRYDGLYKRRGFSYPKSFVWKNHLYVAYGENKEDIVVTRVPLASLQAD</sequence>
<organism evidence="4 5">
    <name type="scientific">Microbulbifer harenosus</name>
    <dbReference type="NCBI Taxonomy" id="2576840"/>
    <lineage>
        <taxon>Bacteria</taxon>
        <taxon>Pseudomonadati</taxon>
        <taxon>Pseudomonadota</taxon>
        <taxon>Gammaproteobacteria</taxon>
        <taxon>Cellvibrionales</taxon>
        <taxon>Microbulbiferaceae</taxon>
        <taxon>Microbulbifer</taxon>
    </lineage>
</organism>
<dbReference type="InterPro" id="IPR036278">
    <property type="entry name" value="Sialidase_sf"/>
</dbReference>
<name>A0ABY2UHT5_9GAMM</name>
<keyword evidence="2" id="KW-0732">Signal</keyword>
<feature type="chain" id="PRO_5046681801" description="Sialidase domain-containing protein" evidence="2">
    <location>
        <begin position="32"/>
        <end position="396"/>
    </location>
</feature>
<evidence type="ECO:0000256" key="2">
    <source>
        <dbReference type="SAM" id="SignalP"/>
    </source>
</evidence>
<dbReference type="PANTHER" id="PTHR43752">
    <property type="entry name" value="BNR/ASP-BOX REPEAT FAMILY PROTEIN"/>
    <property type="match status" value="1"/>
</dbReference>
<comment type="caution">
    <text evidence="4">The sequence shown here is derived from an EMBL/GenBank/DDBJ whole genome shotgun (WGS) entry which is preliminary data.</text>
</comment>
<protein>
    <recommendedName>
        <fullName evidence="3">Sialidase domain-containing protein</fullName>
    </recommendedName>
</protein>
<feature type="signal peptide" evidence="2">
    <location>
        <begin position="1"/>
        <end position="31"/>
    </location>
</feature>
<dbReference type="Proteomes" id="UP000306791">
    <property type="component" value="Unassembled WGS sequence"/>
</dbReference>
<dbReference type="EMBL" id="VANI01000010">
    <property type="protein sequence ID" value="TLM77413.1"/>
    <property type="molecule type" value="Genomic_DNA"/>
</dbReference>
<dbReference type="RefSeq" id="WP_138235754.1">
    <property type="nucleotide sequence ID" value="NZ_CP185860.1"/>
</dbReference>
<keyword evidence="5" id="KW-1185">Reference proteome</keyword>
<dbReference type="InterPro" id="IPR011040">
    <property type="entry name" value="Sialidase"/>
</dbReference>
<dbReference type="Gene3D" id="2.120.10.10">
    <property type="match status" value="1"/>
</dbReference>
<feature type="compositionally biased region" description="Polar residues" evidence="1">
    <location>
        <begin position="282"/>
        <end position="300"/>
    </location>
</feature>
<evidence type="ECO:0000313" key="5">
    <source>
        <dbReference type="Proteomes" id="UP000306791"/>
    </source>
</evidence>
<feature type="domain" description="Sialidase" evidence="3">
    <location>
        <begin position="84"/>
        <end position="373"/>
    </location>
</feature>
<evidence type="ECO:0000259" key="3">
    <source>
        <dbReference type="Pfam" id="PF13088"/>
    </source>
</evidence>
<gene>
    <name evidence="4" type="ORF">FDY93_09885</name>
</gene>
<dbReference type="CDD" id="cd15482">
    <property type="entry name" value="Sialidase_non-viral"/>
    <property type="match status" value="1"/>
</dbReference>
<feature type="region of interest" description="Disordered" evidence="1">
    <location>
        <begin position="282"/>
        <end position="306"/>
    </location>
</feature>
<evidence type="ECO:0000313" key="4">
    <source>
        <dbReference type="EMBL" id="TLM77413.1"/>
    </source>
</evidence>
<evidence type="ECO:0000256" key="1">
    <source>
        <dbReference type="SAM" id="MobiDB-lite"/>
    </source>
</evidence>
<dbReference type="SUPFAM" id="SSF50939">
    <property type="entry name" value="Sialidases"/>
    <property type="match status" value="1"/>
</dbReference>